<dbReference type="InterPro" id="IPR017806">
    <property type="entry name" value="EgtB"/>
</dbReference>
<organism evidence="6 7">
    <name type="scientific">Caulobacter mirabilis</name>
    <dbReference type="NCBI Taxonomy" id="69666"/>
    <lineage>
        <taxon>Bacteria</taxon>
        <taxon>Pseudomonadati</taxon>
        <taxon>Pseudomonadota</taxon>
        <taxon>Alphaproteobacteria</taxon>
        <taxon>Caulobacterales</taxon>
        <taxon>Caulobacteraceae</taxon>
        <taxon>Caulobacter</taxon>
    </lineage>
</organism>
<dbReference type="PANTHER" id="PTHR23150">
    <property type="entry name" value="SULFATASE MODIFYING FACTOR 1, 2"/>
    <property type="match status" value="1"/>
</dbReference>
<dbReference type="AlphaFoldDB" id="A0A2D2AUX7"/>
<dbReference type="SUPFAM" id="SSF109854">
    <property type="entry name" value="DinB/YfiT-like putative metalloenzymes"/>
    <property type="match status" value="1"/>
</dbReference>
<keyword evidence="1" id="KW-0560">Oxidoreductase</keyword>
<name>A0A2D2AUX7_9CAUL</name>
<reference evidence="6 7" key="1">
    <citation type="submission" date="2017-10" db="EMBL/GenBank/DDBJ databases">
        <title>Genome sequence of Caulobacter mirabilis FWC38.</title>
        <authorList>
            <person name="Fiebig A."/>
            <person name="Crosson S."/>
        </authorList>
    </citation>
    <scope>NUCLEOTIDE SEQUENCE [LARGE SCALE GENOMIC DNA]</scope>
    <source>
        <strain evidence="6 7">FWC 38</strain>
    </source>
</reference>
<dbReference type="KEGG" id="cmb:CSW64_04975"/>
<evidence type="ECO:0000259" key="5">
    <source>
        <dbReference type="Pfam" id="PF12867"/>
    </source>
</evidence>
<dbReference type="RefSeq" id="WP_099621066.1">
    <property type="nucleotide sequence ID" value="NZ_CP024201.1"/>
</dbReference>
<dbReference type="EMBL" id="CP024201">
    <property type="protein sequence ID" value="ATQ41809.1"/>
    <property type="molecule type" value="Genomic_DNA"/>
</dbReference>
<evidence type="ECO:0000256" key="3">
    <source>
        <dbReference type="ARBA" id="ARBA00037882"/>
    </source>
</evidence>
<keyword evidence="2" id="KW-0408">Iron</keyword>
<evidence type="ECO:0000259" key="4">
    <source>
        <dbReference type="Pfam" id="PF03781"/>
    </source>
</evidence>
<dbReference type="Gene3D" id="3.90.1580.10">
    <property type="entry name" value="paralog of FGE (formylglycine-generating enzyme)"/>
    <property type="match status" value="2"/>
</dbReference>
<dbReference type="InterPro" id="IPR034660">
    <property type="entry name" value="DinB/YfiT-like"/>
</dbReference>
<dbReference type="NCBIfam" id="TIGR03440">
    <property type="entry name" value="egtB_TIGR03440"/>
    <property type="match status" value="1"/>
</dbReference>
<dbReference type="SUPFAM" id="SSF56436">
    <property type="entry name" value="C-type lectin-like"/>
    <property type="match status" value="1"/>
</dbReference>
<comment type="pathway">
    <text evidence="3">Amino-acid biosynthesis; ergothioneine biosynthesis.</text>
</comment>
<dbReference type="InterPro" id="IPR016187">
    <property type="entry name" value="CTDL_fold"/>
</dbReference>
<feature type="domain" description="Sulfatase-modifying factor enzyme-like" evidence="4">
    <location>
        <begin position="338"/>
        <end position="413"/>
    </location>
</feature>
<dbReference type="Pfam" id="PF03781">
    <property type="entry name" value="FGE-sulfatase"/>
    <property type="match status" value="2"/>
</dbReference>
<feature type="domain" description="Sulfatase-modifying factor enzyme-like" evidence="4">
    <location>
        <begin position="181"/>
        <end position="313"/>
    </location>
</feature>
<sequence>MALDIGDRERWITAIAAVRGRTLALAAPLSAEDLQAQAMPDASPGKWHLAHTTWFFDEFLLGPAGMAPARPASAGFLFNSYYEAVGARQPRPERGLITRPALSEVTAWRRRVDAGLERYVREADAVAFAAAAPLIELGLAHEEQHQELFLMDILALLARHPDGPAYRADLKSAAGPKARAAGWIEHGGGLMEIGAVADGAFAFDNEGPRHKVWLEPFALADRLVTNGEWAAFMEDGGYRDPALWLSEGWETVRTQGWDAPEYWREEGVSVTLAGREAVDPDAPVQHVSFYEADAFARWAGARLPTEAEWETLAADRPATGNFMDADVLRPRPSGAGDQLFGDLWEWTASAYGPYPGFRPAQGALGEYNGKFMARQFVLRGGCCATPPGHARAAYRNFYHPHQRWMFSGLRLAKDI</sequence>
<dbReference type="OrthoDB" id="9768004at2"/>
<keyword evidence="7" id="KW-1185">Reference proteome</keyword>
<evidence type="ECO:0000256" key="2">
    <source>
        <dbReference type="ARBA" id="ARBA00023004"/>
    </source>
</evidence>
<evidence type="ECO:0000313" key="6">
    <source>
        <dbReference type="EMBL" id="ATQ41809.1"/>
    </source>
</evidence>
<dbReference type="Pfam" id="PF12867">
    <property type="entry name" value="DinB_2"/>
    <property type="match status" value="1"/>
</dbReference>
<dbReference type="InterPro" id="IPR042095">
    <property type="entry name" value="SUMF_sf"/>
</dbReference>
<proteinExistence type="predicted"/>
<dbReference type="InterPro" id="IPR051043">
    <property type="entry name" value="Sulfatase_Mod_Factor_Kinase"/>
</dbReference>
<protein>
    <recommendedName>
        <fullName evidence="8">Ergothioneine biosynthesis protein EgtB</fullName>
    </recommendedName>
</protein>
<accession>A0A2D2AUX7</accession>
<feature type="domain" description="DinB-like" evidence="5">
    <location>
        <begin position="16"/>
        <end position="146"/>
    </location>
</feature>
<evidence type="ECO:0000256" key="1">
    <source>
        <dbReference type="ARBA" id="ARBA00023002"/>
    </source>
</evidence>
<dbReference type="GO" id="GO:0052699">
    <property type="term" value="P:ergothioneine biosynthetic process"/>
    <property type="evidence" value="ECO:0007669"/>
    <property type="project" value="InterPro"/>
</dbReference>
<dbReference type="InterPro" id="IPR005532">
    <property type="entry name" value="SUMF_dom"/>
</dbReference>
<dbReference type="PANTHER" id="PTHR23150:SF36">
    <property type="entry name" value="HERCYNINE OXYGENASE"/>
    <property type="match status" value="1"/>
</dbReference>
<gene>
    <name evidence="6" type="ORF">CSW64_04975</name>
</gene>
<dbReference type="InterPro" id="IPR024775">
    <property type="entry name" value="DinB-like"/>
</dbReference>
<evidence type="ECO:0008006" key="8">
    <source>
        <dbReference type="Google" id="ProtNLM"/>
    </source>
</evidence>
<dbReference type="Proteomes" id="UP000228945">
    <property type="component" value="Chromosome"/>
</dbReference>
<evidence type="ECO:0000313" key="7">
    <source>
        <dbReference type="Proteomes" id="UP000228945"/>
    </source>
</evidence>